<dbReference type="InterPro" id="IPR009078">
    <property type="entry name" value="Ferritin-like_SF"/>
</dbReference>
<keyword evidence="2" id="KW-1185">Reference proteome</keyword>
<proteinExistence type="predicted"/>
<organism evidence="1 2">
    <name type="scientific">Haloarcula salina</name>
    <dbReference type="NCBI Taxonomy" id="1429914"/>
    <lineage>
        <taxon>Archaea</taxon>
        <taxon>Methanobacteriati</taxon>
        <taxon>Methanobacteriota</taxon>
        <taxon>Stenosarchaea group</taxon>
        <taxon>Halobacteria</taxon>
        <taxon>Halobacteriales</taxon>
        <taxon>Haloarculaceae</taxon>
        <taxon>Haloarcula</taxon>
    </lineage>
</organism>
<dbReference type="Proteomes" id="UP001166304">
    <property type="component" value="Unassembled WGS sequence"/>
</dbReference>
<dbReference type="InterPro" id="IPR012347">
    <property type="entry name" value="Ferritin-like"/>
</dbReference>
<evidence type="ECO:0000313" key="2">
    <source>
        <dbReference type="Proteomes" id="UP001166304"/>
    </source>
</evidence>
<dbReference type="SUPFAM" id="SSF47240">
    <property type="entry name" value="Ferritin-like"/>
    <property type="match status" value="1"/>
</dbReference>
<dbReference type="GO" id="GO:0010124">
    <property type="term" value="P:phenylacetate catabolic process"/>
    <property type="evidence" value="ECO:0007669"/>
    <property type="project" value="InterPro"/>
</dbReference>
<dbReference type="PANTHER" id="PTHR30458:SF0">
    <property type="entry name" value="1,2-PHENYLACETYL-COA EPOXIDASE, SUBUNIT C"/>
    <property type="match status" value="1"/>
</dbReference>
<sequence length="313" mass="36580">MSAEPAPVSEEEFKQQLQNGKMVESVDEMTEGYKKALKQILMVSADTELMSAPAYYEQSLNAPSLDARASCVSVIQDELGHGHIAYRLLEDLGEDREDLIFNREPNEFRNTYGFDQHIDNFAELVCAHGLFDRAGITLLGDIHENTSYAPWKRALTKVSKEEQFHLRHGETWMRRLANKNESTKEKVQEAVDWMFPIALEWFGLPDDKKRHDDQLDYRIKGKSNDELRQDWMDRTIPFLTEIDIEFPAHYDEDADEYVIDYEFPVAFDEENKEWRFDEPISWDDVIDRWRARGPANEKYVNMIQSGKVDVMPQ</sequence>
<dbReference type="Gene3D" id="1.20.1260.10">
    <property type="match status" value="1"/>
</dbReference>
<gene>
    <name evidence="1" type="ORF">KTS37_13980</name>
</gene>
<dbReference type="InterPro" id="IPR007814">
    <property type="entry name" value="PaaA_PaaC"/>
</dbReference>
<name>A0AA41G3D1_9EURY</name>
<dbReference type="InterPro" id="IPR052703">
    <property type="entry name" value="Aromatic_CoA_ox/epox"/>
</dbReference>
<dbReference type="Pfam" id="PF05138">
    <property type="entry name" value="PaaA_PaaC"/>
    <property type="match status" value="1"/>
</dbReference>
<reference evidence="1" key="1">
    <citation type="submission" date="2021-06" db="EMBL/GenBank/DDBJ databases">
        <title>New haloarchaea isolates fom saline soil.</title>
        <authorList>
            <person name="Duran-Viseras A."/>
            <person name="Sanchez-Porro C.S."/>
            <person name="Ventosa A."/>
        </authorList>
    </citation>
    <scope>NUCLEOTIDE SEQUENCE</scope>
    <source>
        <strain evidence="1">JCM 18369</strain>
    </source>
</reference>
<comment type="caution">
    <text evidence="1">The sequence shown here is derived from an EMBL/GenBank/DDBJ whole genome shotgun (WGS) entry which is preliminary data.</text>
</comment>
<evidence type="ECO:0000313" key="1">
    <source>
        <dbReference type="EMBL" id="MBV0902899.1"/>
    </source>
</evidence>
<dbReference type="AlphaFoldDB" id="A0AA41G3D1"/>
<dbReference type="GO" id="GO:0005829">
    <property type="term" value="C:cytosol"/>
    <property type="evidence" value="ECO:0007669"/>
    <property type="project" value="TreeGrafter"/>
</dbReference>
<accession>A0AA41G3D1</accession>
<dbReference type="EMBL" id="JAHQXE010000004">
    <property type="protein sequence ID" value="MBV0902899.1"/>
    <property type="molecule type" value="Genomic_DNA"/>
</dbReference>
<dbReference type="PANTHER" id="PTHR30458">
    <property type="entry name" value="PHENYLACETIC ACID DEGRADATION PROTEIN PAA"/>
    <property type="match status" value="1"/>
</dbReference>
<protein>
    <submittedName>
        <fullName evidence="1">Phenylacetate-CoA oxygenase subunit PaaI</fullName>
    </submittedName>
</protein>